<protein>
    <submittedName>
        <fullName evidence="1">Uncharacterized protein</fullName>
    </submittedName>
</protein>
<keyword evidence="2" id="KW-1185">Reference proteome</keyword>
<reference evidence="1" key="1">
    <citation type="submission" date="2019-11" db="EMBL/GenBank/DDBJ databases">
        <authorList>
            <person name="Liu Y."/>
            <person name="Hou J."/>
            <person name="Li T.-Q."/>
            <person name="Guan C.-H."/>
            <person name="Wu X."/>
            <person name="Wu H.-Z."/>
            <person name="Ling F."/>
            <person name="Zhang R."/>
            <person name="Shi X.-G."/>
            <person name="Ren J.-P."/>
            <person name="Chen E.-F."/>
            <person name="Sun J.-M."/>
        </authorList>
    </citation>
    <scope>NUCLEOTIDE SEQUENCE</scope>
    <source>
        <strain evidence="1">Adult_tree_wgs_1</strain>
        <tissue evidence="1">Leaves</tissue>
    </source>
</reference>
<dbReference type="EMBL" id="WJXA01000001">
    <property type="protein sequence ID" value="KAF7153088.1"/>
    <property type="molecule type" value="Genomic_DNA"/>
</dbReference>
<evidence type="ECO:0000313" key="2">
    <source>
        <dbReference type="Proteomes" id="UP000626092"/>
    </source>
</evidence>
<proteinExistence type="predicted"/>
<name>A0A834M112_RHOSS</name>
<dbReference type="AlphaFoldDB" id="A0A834M112"/>
<gene>
    <name evidence="1" type="ORF">RHSIM_Rhsim01G0119600</name>
</gene>
<dbReference type="OrthoDB" id="1733861at2759"/>
<comment type="caution">
    <text evidence="1">The sequence shown here is derived from an EMBL/GenBank/DDBJ whole genome shotgun (WGS) entry which is preliminary data.</text>
</comment>
<organism evidence="1 2">
    <name type="scientific">Rhododendron simsii</name>
    <name type="common">Sims's rhododendron</name>
    <dbReference type="NCBI Taxonomy" id="118357"/>
    <lineage>
        <taxon>Eukaryota</taxon>
        <taxon>Viridiplantae</taxon>
        <taxon>Streptophyta</taxon>
        <taxon>Embryophyta</taxon>
        <taxon>Tracheophyta</taxon>
        <taxon>Spermatophyta</taxon>
        <taxon>Magnoliopsida</taxon>
        <taxon>eudicotyledons</taxon>
        <taxon>Gunneridae</taxon>
        <taxon>Pentapetalae</taxon>
        <taxon>asterids</taxon>
        <taxon>Ericales</taxon>
        <taxon>Ericaceae</taxon>
        <taxon>Ericoideae</taxon>
        <taxon>Rhodoreae</taxon>
        <taxon>Rhododendron</taxon>
    </lineage>
</organism>
<dbReference type="Proteomes" id="UP000626092">
    <property type="component" value="Unassembled WGS sequence"/>
</dbReference>
<evidence type="ECO:0000313" key="1">
    <source>
        <dbReference type="EMBL" id="KAF7153088.1"/>
    </source>
</evidence>
<sequence>MIVVEPYLPDRVLRQFSLMQLVPRPPLAPLRGTRGSMSATYSVIYQYTDALRQNWRDHMLHEDKRVLITPGIPWESHQDYLSWFRRVSHLKVARGRGGGHNTKSADERIATTLVLLDNCLSGTHISPFDMKNTLREVQRILRGQDAAHPSTPVPSSGIIFARHSRRNQFT</sequence>
<accession>A0A834M112</accession>